<evidence type="ECO:0000313" key="4">
    <source>
        <dbReference type="Proteomes" id="UP000051952"/>
    </source>
</evidence>
<keyword evidence="4" id="KW-1185">Reference proteome</keyword>
<proteinExistence type="predicted"/>
<dbReference type="PANTHER" id="PTHR37028">
    <property type="entry name" value="UNNAMED PRODUCT-RELATED"/>
    <property type="match status" value="1"/>
</dbReference>
<feature type="compositionally biased region" description="Polar residues" evidence="2">
    <location>
        <begin position="181"/>
        <end position="194"/>
    </location>
</feature>
<sequence length="523" mass="58905">MLELEASLASRLHEHEEQLRKHRLLVEKQREWLVEYVPSPAHQQETQTTRAVAIKDSRPTAEGSKKIPIEERLLQKGDESRRKLESEREKMEKERLENENRILGERVVSASITPRRTAESSRALWQGMPVELTAKPQISLMSEKLAEVKRSKEGLSDVDISTSLLVRAARARGALLERETANASSPHPQITSKASALLRDGTAFERLYASRSEKISEPQEELRSLIEESLCSGVPVITAKAQALQRRAGHSVSDDLYDDARRSREQRMRRATTPPARATPRIDAVSEIIAAQLPQSSAQRLLVPKRSVVATIDAPFAPSISKASARIASQRENNTPRHEVLHRDSYRRATRTHEQSASKAKSELENCTFHPIISTRAANSRLEASAFERMSKWQQRRDQRIEDERIKQLADEEKQCTFVPSTNPAKATVVDIDIYGGDGRAWGFHDFVDRQQTARKMRDEEQHHVAASFTDGSNWSRTTTRPQIPNISAFHQSSGNNKQSQAHIALSLAMNALREAEAVTALE</sequence>
<evidence type="ECO:0000313" key="3">
    <source>
        <dbReference type="EMBL" id="CUG92470.1"/>
    </source>
</evidence>
<dbReference type="Proteomes" id="UP000051952">
    <property type="component" value="Unassembled WGS sequence"/>
</dbReference>
<gene>
    <name evidence="3" type="ORF">BSAL_37460</name>
</gene>
<feature type="region of interest" description="Disordered" evidence="2">
    <location>
        <begin position="177"/>
        <end position="196"/>
    </location>
</feature>
<dbReference type="EMBL" id="CYKH01002042">
    <property type="protein sequence ID" value="CUG92470.1"/>
    <property type="molecule type" value="Genomic_DNA"/>
</dbReference>
<dbReference type="OrthoDB" id="250016at2759"/>
<protein>
    <submittedName>
        <fullName evidence="3">Uncharacterized protein</fullName>
    </submittedName>
</protein>
<dbReference type="PANTHER" id="PTHR37028:SF9">
    <property type="entry name" value="NUCLEAR PROTEIN MDM1"/>
    <property type="match status" value="1"/>
</dbReference>
<organism evidence="3 4">
    <name type="scientific">Bodo saltans</name>
    <name type="common">Flagellated protozoan</name>
    <dbReference type="NCBI Taxonomy" id="75058"/>
    <lineage>
        <taxon>Eukaryota</taxon>
        <taxon>Discoba</taxon>
        <taxon>Euglenozoa</taxon>
        <taxon>Kinetoplastea</taxon>
        <taxon>Metakinetoplastina</taxon>
        <taxon>Eubodonida</taxon>
        <taxon>Bodonidae</taxon>
        <taxon>Bodo</taxon>
    </lineage>
</organism>
<accession>A0A0S4JQK5</accession>
<dbReference type="AlphaFoldDB" id="A0A0S4JQK5"/>
<name>A0A0S4JQK5_BODSA</name>
<feature type="coiled-coil region" evidence="1">
    <location>
        <begin position="74"/>
        <end position="106"/>
    </location>
</feature>
<evidence type="ECO:0000256" key="2">
    <source>
        <dbReference type="SAM" id="MobiDB-lite"/>
    </source>
</evidence>
<dbReference type="VEuPathDB" id="TriTrypDB:BSAL_37460"/>
<evidence type="ECO:0000256" key="1">
    <source>
        <dbReference type="SAM" id="Coils"/>
    </source>
</evidence>
<dbReference type="OMA" id="MRECTFH"/>
<feature type="compositionally biased region" description="Basic and acidic residues" evidence="2">
    <location>
        <begin position="334"/>
        <end position="363"/>
    </location>
</feature>
<keyword evidence="1" id="KW-0175">Coiled coil</keyword>
<feature type="region of interest" description="Disordered" evidence="2">
    <location>
        <begin position="325"/>
        <end position="363"/>
    </location>
</feature>
<reference evidence="4" key="1">
    <citation type="submission" date="2015-09" db="EMBL/GenBank/DDBJ databases">
        <authorList>
            <consortium name="Pathogen Informatics"/>
        </authorList>
    </citation>
    <scope>NUCLEOTIDE SEQUENCE [LARGE SCALE GENOMIC DNA]</scope>
    <source>
        <strain evidence="4">Lake Konstanz</strain>
    </source>
</reference>